<dbReference type="OrthoDB" id="1708317at2"/>
<feature type="compositionally biased region" description="Low complexity" evidence="1">
    <location>
        <begin position="59"/>
        <end position="68"/>
    </location>
</feature>
<feature type="compositionally biased region" description="Basic and acidic residues" evidence="1">
    <location>
        <begin position="75"/>
        <end position="87"/>
    </location>
</feature>
<evidence type="ECO:0000256" key="1">
    <source>
        <dbReference type="SAM" id="MobiDB-lite"/>
    </source>
</evidence>
<name>A0A3D8PVC8_9BACI</name>
<feature type="region of interest" description="Disordered" evidence="1">
    <location>
        <begin position="56"/>
        <end position="96"/>
    </location>
</feature>
<organism evidence="2 3">
    <name type="scientific">Oceanobacillus arenosus</name>
    <dbReference type="NCBI Taxonomy" id="1229153"/>
    <lineage>
        <taxon>Bacteria</taxon>
        <taxon>Bacillati</taxon>
        <taxon>Bacillota</taxon>
        <taxon>Bacilli</taxon>
        <taxon>Bacillales</taxon>
        <taxon>Bacillaceae</taxon>
        <taxon>Oceanobacillus</taxon>
    </lineage>
</organism>
<dbReference type="Proteomes" id="UP000257143">
    <property type="component" value="Unassembled WGS sequence"/>
</dbReference>
<dbReference type="InterPro" id="IPR046118">
    <property type="entry name" value="DUF6115"/>
</dbReference>
<dbReference type="Pfam" id="PF19610">
    <property type="entry name" value="DUF6115"/>
    <property type="match status" value="1"/>
</dbReference>
<sequence>MQSLLLIISFLLHIAALYAIYRLYQQVQSFKKEDTTEVMELFETYLLEIKEENNRLQEELNSSSSSNNTSWKSHAVSEDKMNHDPVPQKEVSQEPQDTIDTPIIDEKVHDVMETSLEAKILQLHHQGMSIMEIAQQLNRGKTEVELFIKMYKKNKGNA</sequence>
<accession>A0A3D8PVC8</accession>
<comment type="caution">
    <text evidence="2">The sequence shown here is derived from an EMBL/GenBank/DDBJ whole genome shotgun (WGS) entry which is preliminary data.</text>
</comment>
<dbReference type="AlphaFoldDB" id="A0A3D8PVC8"/>
<reference evidence="3" key="1">
    <citation type="submission" date="2017-11" db="EMBL/GenBank/DDBJ databases">
        <authorList>
            <person name="Zhu W."/>
        </authorList>
    </citation>
    <scope>NUCLEOTIDE SEQUENCE [LARGE SCALE GENOMIC DNA]</scope>
    <source>
        <strain evidence="3">CAU 1183</strain>
    </source>
</reference>
<evidence type="ECO:0008006" key="4">
    <source>
        <dbReference type="Google" id="ProtNLM"/>
    </source>
</evidence>
<proteinExistence type="predicted"/>
<evidence type="ECO:0000313" key="3">
    <source>
        <dbReference type="Proteomes" id="UP000257143"/>
    </source>
</evidence>
<keyword evidence="3" id="KW-1185">Reference proteome</keyword>
<protein>
    <recommendedName>
        <fullName evidence="4">Swarming motility protein SwrB</fullName>
    </recommendedName>
</protein>
<evidence type="ECO:0000313" key="2">
    <source>
        <dbReference type="EMBL" id="RDW19507.1"/>
    </source>
</evidence>
<dbReference type="RefSeq" id="WP_115772582.1">
    <property type="nucleotide sequence ID" value="NZ_PIOC01000012.1"/>
</dbReference>
<dbReference type="EMBL" id="PIOC01000012">
    <property type="protein sequence ID" value="RDW19507.1"/>
    <property type="molecule type" value="Genomic_DNA"/>
</dbReference>
<gene>
    <name evidence="2" type="ORF">CWR48_07240</name>
</gene>